<dbReference type="CDD" id="cd02248">
    <property type="entry name" value="Peptidase_C1A"/>
    <property type="match status" value="1"/>
</dbReference>
<dbReference type="InterPro" id="IPR000668">
    <property type="entry name" value="Peptidase_C1A_C"/>
</dbReference>
<dbReference type="InterPro" id="IPR013128">
    <property type="entry name" value="Peptidase_C1A"/>
</dbReference>
<dbReference type="AlphaFoldDB" id="A0A0N5A142"/>
<keyword evidence="2" id="KW-0645">Protease</keyword>
<evidence type="ECO:0000256" key="2">
    <source>
        <dbReference type="ARBA" id="ARBA00022670"/>
    </source>
</evidence>
<dbReference type="GO" id="GO:0008234">
    <property type="term" value="F:cysteine-type peptidase activity"/>
    <property type="evidence" value="ECO:0007669"/>
    <property type="project" value="UniProtKB-KW"/>
</dbReference>
<dbReference type="PROSITE" id="PS00640">
    <property type="entry name" value="THIOL_PROTEASE_ASN"/>
    <property type="match status" value="1"/>
</dbReference>
<dbReference type="PROSITE" id="PS00139">
    <property type="entry name" value="THIOL_PROTEASE_CYS"/>
    <property type="match status" value="1"/>
</dbReference>
<proteinExistence type="inferred from homology"/>
<keyword evidence="4" id="KW-0788">Thiol protease</keyword>
<dbReference type="InterPro" id="IPR038765">
    <property type="entry name" value="Papain-like_cys_pep_sf"/>
</dbReference>
<dbReference type="Gene3D" id="3.90.70.10">
    <property type="entry name" value="Cysteine proteinases"/>
    <property type="match status" value="1"/>
</dbReference>
<evidence type="ECO:0000256" key="5">
    <source>
        <dbReference type="ARBA" id="ARBA00023145"/>
    </source>
</evidence>
<comment type="similarity">
    <text evidence="1">Belongs to the peptidase C1 family.</text>
</comment>
<dbReference type="PANTHER" id="PTHR12411">
    <property type="entry name" value="CYSTEINE PROTEASE FAMILY C1-RELATED"/>
    <property type="match status" value="1"/>
</dbReference>
<dbReference type="PRINTS" id="PR00705">
    <property type="entry name" value="PAPAIN"/>
</dbReference>
<reference evidence="11" key="1">
    <citation type="submission" date="2017-02" db="UniProtKB">
        <authorList>
            <consortium name="WormBaseParasite"/>
        </authorList>
    </citation>
    <scope>IDENTIFICATION</scope>
</reference>
<dbReference type="WBParaSite" id="PTRK_0001534200.1">
    <property type="protein sequence ID" value="PTRK_0001534200.1"/>
    <property type="gene ID" value="PTRK_0001534200"/>
</dbReference>
<evidence type="ECO:0000256" key="6">
    <source>
        <dbReference type="ARBA" id="ARBA00023157"/>
    </source>
</evidence>
<evidence type="ECO:0000256" key="3">
    <source>
        <dbReference type="ARBA" id="ARBA00022801"/>
    </source>
</evidence>
<dbReference type="InterPro" id="IPR025661">
    <property type="entry name" value="Pept_asp_AS"/>
</dbReference>
<evidence type="ECO:0000313" key="10">
    <source>
        <dbReference type="Proteomes" id="UP000038045"/>
    </source>
</evidence>
<dbReference type="InterPro" id="IPR039417">
    <property type="entry name" value="Peptidase_C1A_papain-like"/>
</dbReference>
<dbReference type="Proteomes" id="UP000038045">
    <property type="component" value="Unplaced"/>
</dbReference>
<evidence type="ECO:0000256" key="7">
    <source>
        <dbReference type="ARBA" id="ARBA00069138"/>
    </source>
</evidence>
<dbReference type="InterPro" id="IPR013201">
    <property type="entry name" value="Prot_inhib_I29"/>
</dbReference>
<evidence type="ECO:0000259" key="9">
    <source>
        <dbReference type="SMART" id="SM00848"/>
    </source>
</evidence>
<dbReference type="GO" id="GO:0006508">
    <property type="term" value="P:proteolysis"/>
    <property type="evidence" value="ECO:0007669"/>
    <property type="project" value="UniProtKB-KW"/>
</dbReference>
<feature type="domain" description="Cathepsin propeptide inhibitor" evidence="9">
    <location>
        <begin position="28"/>
        <end position="88"/>
    </location>
</feature>
<keyword evidence="3" id="KW-0378">Hydrolase</keyword>
<evidence type="ECO:0000259" key="8">
    <source>
        <dbReference type="SMART" id="SM00645"/>
    </source>
</evidence>
<keyword evidence="6" id="KW-1015">Disulfide bond</keyword>
<protein>
    <recommendedName>
        <fullName evidence="7">Cathepsin L-like</fullName>
    </recommendedName>
</protein>
<evidence type="ECO:0000256" key="1">
    <source>
        <dbReference type="ARBA" id="ARBA00008455"/>
    </source>
</evidence>
<evidence type="ECO:0000256" key="4">
    <source>
        <dbReference type="ARBA" id="ARBA00022807"/>
    </source>
</evidence>
<dbReference type="STRING" id="131310.A0A0N5A142"/>
<dbReference type="Pfam" id="PF08246">
    <property type="entry name" value="Inhibitor_I29"/>
    <property type="match status" value="1"/>
</dbReference>
<keyword evidence="5" id="KW-0865">Zymogen</keyword>
<keyword evidence="10" id="KW-1185">Reference proteome</keyword>
<accession>A0A0N5A142</accession>
<dbReference type="SUPFAM" id="SSF54001">
    <property type="entry name" value="Cysteine proteinases"/>
    <property type="match status" value="1"/>
</dbReference>
<dbReference type="Pfam" id="PF00112">
    <property type="entry name" value="Peptidase_C1"/>
    <property type="match status" value="1"/>
</dbReference>
<evidence type="ECO:0000313" key="11">
    <source>
        <dbReference type="WBParaSite" id="PTRK_0001534200.1"/>
    </source>
</evidence>
<dbReference type="SMART" id="SM00848">
    <property type="entry name" value="Inhibitor_I29"/>
    <property type="match status" value="1"/>
</dbReference>
<dbReference type="SMART" id="SM00645">
    <property type="entry name" value="Pept_C1"/>
    <property type="match status" value="1"/>
</dbReference>
<dbReference type="InterPro" id="IPR000169">
    <property type="entry name" value="Pept_cys_AS"/>
</dbReference>
<organism evidence="10 11">
    <name type="scientific">Parastrongyloides trichosuri</name>
    <name type="common">Possum-specific nematode worm</name>
    <dbReference type="NCBI Taxonomy" id="131310"/>
    <lineage>
        <taxon>Eukaryota</taxon>
        <taxon>Metazoa</taxon>
        <taxon>Ecdysozoa</taxon>
        <taxon>Nematoda</taxon>
        <taxon>Chromadorea</taxon>
        <taxon>Rhabditida</taxon>
        <taxon>Tylenchina</taxon>
        <taxon>Panagrolaimomorpha</taxon>
        <taxon>Strongyloidoidea</taxon>
        <taxon>Strongyloididae</taxon>
        <taxon>Parastrongyloides</taxon>
    </lineage>
</organism>
<feature type="domain" description="Peptidase C1A papain C-terminal" evidence="8">
    <location>
        <begin position="118"/>
        <end position="328"/>
    </location>
</feature>
<name>A0A0N5A142_PARTI</name>
<dbReference type="FunFam" id="3.90.70.10:FF:000006">
    <property type="entry name" value="Cathepsin S"/>
    <property type="match status" value="1"/>
</dbReference>
<sequence length="329" mass="37224">MLTISGKKNNLTEENLNETEAQQYEIEWETYKNKFSKSFDNQTNEEMHKLEFFNTLNMVNHHNKLFRNGSTPYKLEINELSDYTYNDYQKLNGLRMEYSNNDLSSDASILLDLNNVTLNKSIDWREFDMVSPVQNQLQCGDCWIFAAVGAIEGAYKKKNGQLYNLSIQQIADCTVNNSCDGGWMTTAYAYAIKNKLETSEEYPYKGVEGTCKITNNNEIVNINSYKNIQPNNETYLELLVISVGPIAVGMDASQAAFQNYKSGVYDNKNCSTDINHAVLIVGLGSDVINGDYWIIKNSWGTNWGIDGYFLLRRGENACGIATAGSYPII</sequence>